<feature type="region of interest" description="Disordered" evidence="1">
    <location>
        <begin position="112"/>
        <end position="138"/>
    </location>
</feature>
<sequence>MRTWGLVLAVAFVVLSAGCSTVVVGTAEPAGESGGGGGGAPISAISLGEIRTVDVCGLLPGEELAKIGRVEDRPGQGINVCQKVLNLEEGEGEAKKVVGVLDLKLTLESPASSPESVRRSYPTGFTESKRGATTTYQGKDATGSCMRAATVEKGLLVLSVKKRNNMVAADPCEAASSLFDGMLRALSSGGVVPRRTPDPGSLAEVDLCGLVTADMLKSAYNKDLPLSPNSGAFSCAFGESPMTGTVLVKASTMVKPGVIPPMPGTKEFDIAGRPATQHDMESGQAGGGCSVQLGHRALAADAGGGLPYLESVDFFFLAMDAGTNACQQTVALATAVAAKLPPVS</sequence>
<accession>A0ABV6A1X2</accession>
<evidence type="ECO:0000256" key="1">
    <source>
        <dbReference type="SAM" id="MobiDB-lite"/>
    </source>
</evidence>
<dbReference type="RefSeq" id="WP_377853391.1">
    <property type="nucleotide sequence ID" value="NZ_JBHLZU010000015.1"/>
</dbReference>
<feature type="compositionally biased region" description="Polar residues" evidence="1">
    <location>
        <begin position="123"/>
        <end position="137"/>
    </location>
</feature>
<feature type="signal peptide" evidence="2">
    <location>
        <begin position="1"/>
        <end position="19"/>
    </location>
</feature>
<protein>
    <recommendedName>
        <fullName evidence="5">DUF3558 domain-containing protein</fullName>
    </recommendedName>
</protein>
<reference evidence="3 4" key="1">
    <citation type="submission" date="2024-09" db="EMBL/GenBank/DDBJ databases">
        <authorList>
            <person name="Sun Q."/>
            <person name="Mori K."/>
        </authorList>
    </citation>
    <scope>NUCLEOTIDE SEQUENCE [LARGE SCALE GENOMIC DNA]</scope>
    <source>
        <strain evidence="3 4">TBRC 7907</strain>
    </source>
</reference>
<dbReference type="PROSITE" id="PS51257">
    <property type="entry name" value="PROKAR_LIPOPROTEIN"/>
    <property type="match status" value="1"/>
</dbReference>
<evidence type="ECO:0000313" key="3">
    <source>
        <dbReference type="EMBL" id="MFB9905924.1"/>
    </source>
</evidence>
<proteinExistence type="predicted"/>
<keyword evidence="4" id="KW-1185">Reference proteome</keyword>
<feature type="chain" id="PRO_5045218764" description="DUF3558 domain-containing protein" evidence="2">
    <location>
        <begin position="20"/>
        <end position="344"/>
    </location>
</feature>
<dbReference type="EMBL" id="JBHLZU010000015">
    <property type="protein sequence ID" value="MFB9905924.1"/>
    <property type="molecule type" value="Genomic_DNA"/>
</dbReference>
<organism evidence="3 4">
    <name type="scientific">Allokutzneria oryzae</name>
    <dbReference type="NCBI Taxonomy" id="1378989"/>
    <lineage>
        <taxon>Bacteria</taxon>
        <taxon>Bacillati</taxon>
        <taxon>Actinomycetota</taxon>
        <taxon>Actinomycetes</taxon>
        <taxon>Pseudonocardiales</taxon>
        <taxon>Pseudonocardiaceae</taxon>
        <taxon>Allokutzneria</taxon>
    </lineage>
</organism>
<comment type="caution">
    <text evidence="3">The sequence shown here is derived from an EMBL/GenBank/DDBJ whole genome shotgun (WGS) entry which is preliminary data.</text>
</comment>
<evidence type="ECO:0008006" key="5">
    <source>
        <dbReference type="Google" id="ProtNLM"/>
    </source>
</evidence>
<gene>
    <name evidence="3" type="ORF">ACFFQA_18470</name>
</gene>
<dbReference type="Proteomes" id="UP001589693">
    <property type="component" value="Unassembled WGS sequence"/>
</dbReference>
<keyword evidence="2" id="KW-0732">Signal</keyword>
<evidence type="ECO:0000256" key="2">
    <source>
        <dbReference type="SAM" id="SignalP"/>
    </source>
</evidence>
<name>A0ABV6A1X2_9PSEU</name>
<evidence type="ECO:0000313" key="4">
    <source>
        <dbReference type="Proteomes" id="UP001589693"/>
    </source>
</evidence>